<dbReference type="InterPro" id="IPR036890">
    <property type="entry name" value="HATPase_C_sf"/>
</dbReference>
<evidence type="ECO:0000256" key="12">
    <source>
        <dbReference type="ARBA" id="ARBA00023012"/>
    </source>
</evidence>
<dbReference type="InterPro" id="IPR036097">
    <property type="entry name" value="HisK_dim/P_sf"/>
</dbReference>
<dbReference type="InterPro" id="IPR004358">
    <property type="entry name" value="Sig_transdc_His_kin-like_C"/>
</dbReference>
<reference evidence="17 18" key="1">
    <citation type="submission" date="2016-11" db="EMBL/GenBank/DDBJ databases">
        <authorList>
            <person name="Jaros S."/>
            <person name="Januszkiewicz K."/>
            <person name="Wedrychowicz H."/>
        </authorList>
    </citation>
    <scope>NUCLEOTIDE SEQUENCE [LARGE SCALE GENOMIC DNA]</scope>
    <source>
        <strain evidence="17 18">DSM 17918</strain>
    </source>
</reference>
<dbReference type="CDD" id="cd06225">
    <property type="entry name" value="HAMP"/>
    <property type="match status" value="1"/>
</dbReference>
<evidence type="ECO:0000313" key="18">
    <source>
        <dbReference type="Proteomes" id="UP000184088"/>
    </source>
</evidence>
<evidence type="ECO:0000256" key="5">
    <source>
        <dbReference type="ARBA" id="ARBA00022553"/>
    </source>
</evidence>
<keyword evidence="8" id="KW-0547">Nucleotide-binding</keyword>
<dbReference type="EC" id="2.7.13.3" evidence="3"/>
<dbReference type="InterPro" id="IPR005467">
    <property type="entry name" value="His_kinase_dom"/>
</dbReference>
<dbReference type="SMART" id="SM00304">
    <property type="entry name" value="HAMP"/>
    <property type="match status" value="1"/>
</dbReference>
<keyword evidence="10" id="KW-0067">ATP-binding</keyword>
<comment type="subcellular location">
    <subcellularLocation>
        <location evidence="2">Cell membrane</location>
        <topology evidence="2">Multi-pass membrane protein</topology>
    </subcellularLocation>
</comment>
<evidence type="ECO:0000256" key="3">
    <source>
        <dbReference type="ARBA" id="ARBA00012438"/>
    </source>
</evidence>
<dbReference type="GO" id="GO:0005524">
    <property type="term" value="F:ATP binding"/>
    <property type="evidence" value="ECO:0007669"/>
    <property type="project" value="UniProtKB-KW"/>
</dbReference>
<dbReference type="EMBL" id="FQVH01000036">
    <property type="protein sequence ID" value="SHF66642.1"/>
    <property type="molecule type" value="Genomic_DNA"/>
</dbReference>
<feature type="domain" description="HAMP" evidence="16">
    <location>
        <begin position="204"/>
        <end position="256"/>
    </location>
</feature>
<keyword evidence="18" id="KW-1185">Reference proteome</keyword>
<dbReference type="Pfam" id="PF00512">
    <property type="entry name" value="HisKA"/>
    <property type="match status" value="1"/>
</dbReference>
<dbReference type="OrthoDB" id="9796330at2"/>
<dbReference type="RefSeq" id="WP_073345611.1">
    <property type="nucleotide sequence ID" value="NZ_FQVH01000036.1"/>
</dbReference>
<keyword evidence="12" id="KW-0902">Two-component regulatory system</keyword>
<keyword evidence="13 14" id="KW-0472">Membrane</keyword>
<evidence type="ECO:0000256" key="14">
    <source>
        <dbReference type="SAM" id="Phobius"/>
    </source>
</evidence>
<organism evidence="17 18">
    <name type="scientific">Caldanaerobius fijiensis DSM 17918</name>
    <dbReference type="NCBI Taxonomy" id="1121256"/>
    <lineage>
        <taxon>Bacteria</taxon>
        <taxon>Bacillati</taxon>
        <taxon>Bacillota</taxon>
        <taxon>Clostridia</taxon>
        <taxon>Thermoanaerobacterales</taxon>
        <taxon>Thermoanaerobacteraceae</taxon>
        <taxon>Caldanaerobius</taxon>
    </lineage>
</organism>
<evidence type="ECO:0000256" key="10">
    <source>
        <dbReference type="ARBA" id="ARBA00022840"/>
    </source>
</evidence>
<evidence type="ECO:0000256" key="13">
    <source>
        <dbReference type="ARBA" id="ARBA00023136"/>
    </source>
</evidence>
<dbReference type="SUPFAM" id="SSF55874">
    <property type="entry name" value="ATPase domain of HSP90 chaperone/DNA topoisomerase II/histidine kinase"/>
    <property type="match status" value="1"/>
</dbReference>
<dbReference type="PANTHER" id="PTHR45528:SF1">
    <property type="entry name" value="SENSOR HISTIDINE KINASE CPXA"/>
    <property type="match status" value="1"/>
</dbReference>
<dbReference type="PANTHER" id="PTHR45528">
    <property type="entry name" value="SENSOR HISTIDINE KINASE CPXA"/>
    <property type="match status" value="1"/>
</dbReference>
<dbReference type="InterPro" id="IPR003594">
    <property type="entry name" value="HATPase_dom"/>
</dbReference>
<dbReference type="Gene3D" id="6.10.340.10">
    <property type="match status" value="1"/>
</dbReference>
<dbReference type="STRING" id="1121256.SAMN02746089_02344"/>
<keyword evidence="11 14" id="KW-1133">Transmembrane helix</keyword>
<evidence type="ECO:0000256" key="7">
    <source>
        <dbReference type="ARBA" id="ARBA00022692"/>
    </source>
</evidence>
<dbReference type="AlphaFoldDB" id="A0A1M5DIS8"/>
<feature type="transmembrane region" description="Helical" evidence="14">
    <location>
        <begin position="180"/>
        <end position="203"/>
    </location>
</feature>
<evidence type="ECO:0000256" key="9">
    <source>
        <dbReference type="ARBA" id="ARBA00022777"/>
    </source>
</evidence>
<keyword evidence="9 17" id="KW-0418">Kinase</keyword>
<proteinExistence type="predicted"/>
<dbReference type="InterPro" id="IPR003661">
    <property type="entry name" value="HisK_dim/P_dom"/>
</dbReference>
<accession>A0A1M5DIS8</accession>
<evidence type="ECO:0000259" key="15">
    <source>
        <dbReference type="PROSITE" id="PS50109"/>
    </source>
</evidence>
<evidence type="ECO:0000256" key="2">
    <source>
        <dbReference type="ARBA" id="ARBA00004651"/>
    </source>
</evidence>
<gene>
    <name evidence="17" type="ORF">SAMN02746089_02344</name>
</gene>
<keyword evidence="4" id="KW-1003">Cell membrane</keyword>
<dbReference type="PROSITE" id="PS50885">
    <property type="entry name" value="HAMP"/>
    <property type="match status" value="1"/>
</dbReference>
<dbReference type="InterPro" id="IPR050398">
    <property type="entry name" value="HssS/ArlS-like"/>
</dbReference>
<dbReference type="GO" id="GO:0000155">
    <property type="term" value="F:phosphorelay sensor kinase activity"/>
    <property type="evidence" value="ECO:0007669"/>
    <property type="project" value="InterPro"/>
</dbReference>
<dbReference type="InterPro" id="IPR003660">
    <property type="entry name" value="HAMP_dom"/>
</dbReference>
<dbReference type="SMART" id="SM00388">
    <property type="entry name" value="HisKA"/>
    <property type="match status" value="1"/>
</dbReference>
<dbReference type="PRINTS" id="PR00344">
    <property type="entry name" value="BCTRLSENSOR"/>
</dbReference>
<evidence type="ECO:0000256" key="1">
    <source>
        <dbReference type="ARBA" id="ARBA00000085"/>
    </source>
</evidence>
<dbReference type="Gene3D" id="1.10.287.130">
    <property type="match status" value="1"/>
</dbReference>
<dbReference type="SUPFAM" id="SSF158472">
    <property type="entry name" value="HAMP domain-like"/>
    <property type="match status" value="1"/>
</dbReference>
<name>A0A1M5DIS8_9THEO</name>
<dbReference type="Gene3D" id="3.30.565.10">
    <property type="entry name" value="Histidine kinase-like ATPase, C-terminal domain"/>
    <property type="match status" value="1"/>
</dbReference>
<dbReference type="PROSITE" id="PS50109">
    <property type="entry name" value="HIS_KIN"/>
    <property type="match status" value="1"/>
</dbReference>
<dbReference type="Pfam" id="PF00672">
    <property type="entry name" value="HAMP"/>
    <property type="match status" value="1"/>
</dbReference>
<dbReference type="Proteomes" id="UP000184088">
    <property type="component" value="Unassembled WGS sequence"/>
</dbReference>
<dbReference type="GO" id="GO:0005886">
    <property type="term" value="C:plasma membrane"/>
    <property type="evidence" value="ECO:0007669"/>
    <property type="project" value="UniProtKB-SubCell"/>
</dbReference>
<evidence type="ECO:0000259" key="16">
    <source>
        <dbReference type="PROSITE" id="PS50885"/>
    </source>
</evidence>
<evidence type="ECO:0000256" key="6">
    <source>
        <dbReference type="ARBA" id="ARBA00022679"/>
    </source>
</evidence>
<dbReference type="SUPFAM" id="SSF47384">
    <property type="entry name" value="Homodimeric domain of signal transducing histidine kinase"/>
    <property type="match status" value="1"/>
</dbReference>
<keyword evidence="6" id="KW-0808">Transferase</keyword>
<dbReference type="FunFam" id="1.10.287.130:FF:000001">
    <property type="entry name" value="Two-component sensor histidine kinase"/>
    <property type="match status" value="1"/>
</dbReference>
<dbReference type="CDD" id="cd00082">
    <property type="entry name" value="HisKA"/>
    <property type="match status" value="1"/>
</dbReference>
<dbReference type="Pfam" id="PF02518">
    <property type="entry name" value="HATPase_c"/>
    <property type="match status" value="1"/>
</dbReference>
<feature type="domain" description="Histidine kinase" evidence="15">
    <location>
        <begin position="264"/>
        <end position="480"/>
    </location>
</feature>
<protein>
    <recommendedName>
        <fullName evidence="3">histidine kinase</fullName>
        <ecNumber evidence="3">2.7.13.3</ecNumber>
    </recommendedName>
</protein>
<dbReference type="CDD" id="cd00075">
    <property type="entry name" value="HATPase"/>
    <property type="match status" value="1"/>
</dbReference>
<keyword evidence="7 14" id="KW-0812">Transmembrane</keyword>
<evidence type="ECO:0000256" key="8">
    <source>
        <dbReference type="ARBA" id="ARBA00022741"/>
    </source>
</evidence>
<evidence type="ECO:0000313" key="17">
    <source>
        <dbReference type="EMBL" id="SHF66642.1"/>
    </source>
</evidence>
<evidence type="ECO:0000256" key="4">
    <source>
        <dbReference type="ARBA" id="ARBA00022475"/>
    </source>
</evidence>
<evidence type="ECO:0000256" key="11">
    <source>
        <dbReference type="ARBA" id="ARBA00022989"/>
    </source>
</evidence>
<sequence>MFNTLSGKLFASYLIVILITVLIIGLLFSNVLGDYIINAKAKNLENKALEISQVTETYFSENINPKLYMRFLRAVSRSINSSVIVANKDGRIMAAAFDGVDGITKDISDNMMNMMRYIRIPAVYINKINEGNKVIAIEKMENINQTMITIGVPVQLNNKIFGGIFLYSPIDDITGVLTSMYVVLIIVVILALFLASIISAYLSRLIIRPLKEMSRIAIAMAKGNYKVKVNFESDDEIGRLARSLNYLASESERLEKMRRDFVANVSHELRTPLTAIRGFMEPLIDGTVTDKADIERYHKIIYDETLRMQRLINDLLDLSRLQSGKMAINMHPVILSELIKNVIAKMKPQADNKGIQLIYNCPSNMSPVMADEDRIQQVLMILIDNGIKYTGTGGSVVVAAEEGRDFVTVKVSDTGVGIPAEDLEYIWDRFYKADKARGKDGAGLGLAIAKEIIQLHGGSVGVKSQIGQGSVFQFTIKKAKK</sequence>
<comment type="catalytic activity">
    <reaction evidence="1">
        <text>ATP + protein L-histidine = ADP + protein N-phospho-L-histidine.</text>
        <dbReference type="EC" id="2.7.13.3"/>
    </reaction>
</comment>
<keyword evidence="5" id="KW-0597">Phosphoprotein</keyword>
<feature type="transmembrane region" description="Helical" evidence="14">
    <location>
        <begin position="12"/>
        <end position="37"/>
    </location>
</feature>
<dbReference type="SMART" id="SM00387">
    <property type="entry name" value="HATPase_c"/>
    <property type="match status" value="1"/>
</dbReference>
<dbReference type="FunFam" id="3.30.565.10:FF:000006">
    <property type="entry name" value="Sensor histidine kinase WalK"/>
    <property type="match status" value="1"/>
</dbReference>